<comment type="caution">
    <text evidence="3">The sequence shown here is derived from an EMBL/GenBank/DDBJ whole genome shotgun (WGS) entry which is preliminary data.</text>
</comment>
<feature type="compositionally biased region" description="Low complexity" evidence="1">
    <location>
        <begin position="39"/>
        <end position="48"/>
    </location>
</feature>
<dbReference type="EMBL" id="BAABLV010000024">
    <property type="protein sequence ID" value="GAA4898521.1"/>
    <property type="molecule type" value="Genomic_DNA"/>
</dbReference>
<name>A0ABP9FBF6_9ACTN</name>
<keyword evidence="2" id="KW-0732">Signal</keyword>
<dbReference type="RefSeq" id="WP_345581489.1">
    <property type="nucleotide sequence ID" value="NZ_BAABLV010000024.1"/>
</dbReference>
<evidence type="ECO:0000313" key="3">
    <source>
        <dbReference type="EMBL" id="GAA4898521.1"/>
    </source>
</evidence>
<dbReference type="Proteomes" id="UP001501521">
    <property type="component" value="Unassembled WGS sequence"/>
</dbReference>
<evidence type="ECO:0000313" key="4">
    <source>
        <dbReference type="Proteomes" id="UP001501521"/>
    </source>
</evidence>
<dbReference type="PROSITE" id="PS51257">
    <property type="entry name" value="PROKAR_LIPOPROTEIN"/>
    <property type="match status" value="1"/>
</dbReference>
<reference evidence="4" key="1">
    <citation type="journal article" date="2019" name="Int. J. Syst. Evol. Microbiol.">
        <title>The Global Catalogue of Microorganisms (GCM) 10K type strain sequencing project: providing services to taxonomists for standard genome sequencing and annotation.</title>
        <authorList>
            <consortium name="The Broad Institute Genomics Platform"/>
            <consortium name="The Broad Institute Genome Sequencing Center for Infectious Disease"/>
            <person name="Wu L."/>
            <person name="Ma J."/>
        </authorList>
    </citation>
    <scope>NUCLEOTIDE SEQUENCE [LARGE SCALE GENOMIC DNA]</scope>
    <source>
        <strain evidence="4">JCM 19125</strain>
    </source>
</reference>
<evidence type="ECO:0000256" key="1">
    <source>
        <dbReference type="SAM" id="MobiDB-lite"/>
    </source>
</evidence>
<organism evidence="3 4">
    <name type="scientific">Tessaracoccus lubricantis</name>
    <dbReference type="NCBI Taxonomy" id="545543"/>
    <lineage>
        <taxon>Bacteria</taxon>
        <taxon>Bacillati</taxon>
        <taxon>Actinomycetota</taxon>
        <taxon>Actinomycetes</taxon>
        <taxon>Propionibacteriales</taxon>
        <taxon>Propionibacteriaceae</taxon>
        <taxon>Tessaracoccus</taxon>
    </lineage>
</organism>
<feature type="compositionally biased region" description="Low complexity" evidence="1">
    <location>
        <begin position="61"/>
        <end position="78"/>
    </location>
</feature>
<feature type="region of interest" description="Disordered" evidence="1">
    <location>
        <begin position="21"/>
        <end position="84"/>
    </location>
</feature>
<sequence length="191" mass="19411">MNRRIGTSIIAAMAALGLAACSGTTGDSTTPTASVEAPATDTTTTADTGSESPSVDESTESGADPSTESASSSPSGTDAQQTVQDACQSISGPLEDASRAIADIASVATADPQVAVDTWTELVEAYRTAADSVVNPEVKAAASAVQEDVTMMRDAIQKAYVDQDMNAVTEVTEATTEFQASMTELQSLCTG</sequence>
<feature type="compositionally biased region" description="Polar residues" evidence="1">
    <location>
        <begin position="22"/>
        <end position="33"/>
    </location>
</feature>
<feature type="chain" id="PRO_5045754201" description="Lipoprotein" evidence="2">
    <location>
        <begin position="20"/>
        <end position="191"/>
    </location>
</feature>
<feature type="signal peptide" evidence="2">
    <location>
        <begin position="1"/>
        <end position="19"/>
    </location>
</feature>
<evidence type="ECO:0008006" key="5">
    <source>
        <dbReference type="Google" id="ProtNLM"/>
    </source>
</evidence>
<keyword evidence="4" id="KW-1185">Reference proteome</keyword>
<protein>
    <recommendedName>
        <fullName evidence="5">Lipoprotein</fullName>
    </recommendedName>
</protein>
<accession>A0ABP9FBF6</accession>
<evidence type="ECO:0000256" key="2">
    <source>
        <dbReference type="SAM" id="SignalP"/>
    </source>
</evidence>
<proteinExistence type="predicted"/>
<gene>
    <name evidence="3" type="ORF">GCM10025789_15570</name>
</gene>